<dbReference type="Pfam" id="PF00583">
    <property type="entry name" value="Acetyltransf_1"/>
    <property type="match status" value="1"/>
</dbReference>
<dbReference type="InterPro" id="IPR000182">
    <property type="entry name" value="GNAT_dom"/>
</dbReference>
<dbReference type="EC" id="1.13.99.1" evidence="5"/>
<dbReference type="GO" id="GO:0016747">
    <property type="term" value="F:acyltransferase activity, transferring groups other than amino-acyl groups"/>
    <property type="evidence" value="ECO:0007669"/>
    <property type="project" value="InterPro"/>
</dbReference>
<dbReference type="GO" id="GO:0019310">
    <property type="term" value="P:inositol catabolic process"/>
    <property type="evidence" value="ECO:0007669"/>
    <property type="project" value="InterPro"/>
</dbReference>
<evidence type="ECO:0000256" key="9">
    <source>
        <dbReference type="ARBA" id="ARBA00023004"/>
    </source>
</evidence>
<gene>
    <name evidence="12" type="ORF">BN9_118050</name>
</gene>
<name>A0A024GUD5_9STRA</name>
<evidence type="ECO:0000259" key="11">
    <source>
        <dbReference type="PROSITE" id="PS51186"/>
    </source>
</evidence>
<dbReference type="GO" id="GO:0050113">
    <property type="term" value="F:inositol oxygenase activity"/>
    <property type="evidence" value="ECO:0007669"/>
    <property type="project" value="UniProtKB-EC"/>
</dbReference>
<evidence type="ECO:0000256" key="8">
    <source>
        <dbReference type="ARBA" id="ARBA00023002"/>
    </source>
</evidence>
<dbReference type="OrthoDB" id="5151075at2759"/>
<dbReference type="Gene3D" id="2.80.10.50">
    <property type="match status" value="1"/>
</dbReference>
<dbReference type="CDD" id="cd04301">
    <property type="entry name" value="NAT_SF"/>
    <property type="match status" value="1"/>
</dbReference>
<organism evidence="12 13">
    <name type="scientific">Albugo candida</name>
    <dbReference type="NCBI Taxonomy" id="65357"/>
    <lineage>
        <taxon>Eukaryota</taxon>
        <taxon>Sar</taxon>
        <taxon>Stramenopiles</taxon>
        <taxon>Oomycota</taxon>
        <taxon>Peronosporomycetes</taxon>
        <taxon>Albuginales</taxon>
        <taxon>Albuginaceae</taxon>
        <taxon>Albugo</taxon>
    </lineage>
</organism>
<keyword evidence="10" id="KW-0009">Actin-binding</keyword>
<dbReference type="SUPFAM" id="SSF109604">
    <property type="entry name" value="HD-domain/PDEase-like"/>
    <property type="match status" value="1"/>
</dbReference>
<dbReference type="GO" id="GO:0030674">
    <property type="term" value="F:protein-macromolecule adaptor activity"/>
    <property type="evidence" value="ECO:0007669"/>
    <property type="project" value="InterPro"/>
</dbReference>
<proteinExistence type="inferred from homology"/>
<feature type="domain" description="N-acetyltransferase" evidence="11">
    <location>
        <begin position="1"/>
        <end position="144"/>
    </location>
</feature>
<evidence type="ECO:0000313" key="13">
    <source>
        <dbReference type="Proteomes" id="UP000053237"/>
    </source>
</evidence>
<dbReference type="CDD" id="cd00257">
    <property type="entry name" value="beta-trefoil_FSCN-like"/>
    <property type="match status" value="1"/>
</dbReference>
<dbReference type="EMBL" id="CAIX01000421">
    <property type="protein sequence ID" value="CCI50222.1"/>
    <property type="molecule type" value="Genomic_DNA"/>
</dbReference>
<keyword evidence="6" id="KW-0963">Cytoplasm</keyword>
<keyword evidence="9" id="KW-0408">Iron</keyword>
<dbReference type="GO" id="GO:0051015">
    <property type="term" value="F:actin filament binding"/>
    <property type="evidence" value="ECO:0007669"/>
    <property type="project" value="InterPro"/>
</dbReference>
<evidence type="ECO:0000256" key="2">
    <source>
        <dbReference type="ARBA" id="ARBA00004496"/>
    </source>
</evidence>
<evidence type="ECO:0000256" key="7">
    <source>
        <dbReference type="ARBA" id="ARBA00022723"/>
    </source>
</evidence>
<evidence type="ECO:0000256" key="4">
    <source>
        <dbReference type="ARBA" id="ARBA00005286"/>
    </source>
</evidence>
<comment type="caution">
    <text evidence="12">The sequence shown here is derived from an EMBL/GenBank/DDBJ whole genome shotgun (WGS) entry which is preliminary data.</text>
</comment>
<dbReference type="Pfam" id="PF06268">
    <property type="entry name" value="Fascin"/>
    <property type="match status" value="1"/>
</dbReference>
<dbReference type="InterPro" id="IPR016181">
    <property type="entry name" value="Acyl_CoA_acyltransferase"/>
</dbReference>
<dbReference type="InterPro" id="IPR008999">
    <property type="entry name" value="Actin-crosslinking"/>
</dbReference>
<dbReference type="Gene3D" id="3.40.630.30">
    <property type="match status" value="1"/>
</dbReference>
<evidence type="ECO:0000256" key="1">
    <source>
        <dbReference type="ARBA" id="ARBA00001962"/>
    </source>
</evidence>
<accession>A0A024GUD5</accession>
<dbReference type="STRING" id="65357.A0A024GUD5"/>
<reference evidence="12 13" key="1">
    <citation type="submission" date="2012-05" db="EMBL/GenBank/DDBJ databases">
        <title>Recombination and specialization in a pathogen metapopulation.</title>
        <authorList>
            <person name="Gardiner A."/>
            <person name="Kemen E."/>
            <person name="Schultz-Larsen T."/>
            <person name="MacLean D."/>
            <person name="Van Oosterhout C."/>
            <person name="Jones J.D.G."/>
        </authorList>
    </citation>
    <scope>NUCLEOTIDE SEQUENCE [LARGE SCALE GENOMIC DNA]</scope>
    <source>
        <strain evidence="12 13">Ac Nc2</strain>
    </source>
</reference>
<comment type="cofactor">
    <cofactor evidence="1">
        <name>Fe cation</name>
        <dbReference type="ChEBI" id="CHEBI:24875"/>
    </cofactor>
</comment>
<evidence type="ECO:0000313" key="12">
    <source>
        <dbReference type="EMBL" id="CCI50222.1"/>
    </source>
</evidence>
<keyword evidence="8" id="KW-0560">Oxidoreductase</keyword>
<protein>
    <recommendedName>
        <fullName evidence="5">inositol oxygenase</fullName>
        <ecNumber evidence="5">1.13.99.1</ecNumber>
    </recommendedName>
</protein>
<dbReference type="GO" id="GO:0005737">
    <property type="term" value="C:cytoplasm"/>
    <property type="evidence" value="ECO:0007669"/>
    <property type="project" value="UniProtKB-SubCell"/>
</dbReference>
<evidence type="ECO:0000256" key="5">
    <source>
        <dbReference type="ARBA" id="ARBA00011919"/>
    </source>
</evidence>
<dbReference type="InterPro" id="IPR007828">
    <property type="entry name" value="Inositol_oxygenase"/>
</dbReference>
<comment type="pathway">
    <text evidence="3">Polyol metabolism; myo-inositol degradation into D-glucuronate; D-glucuronate from myo-inositol: step 1/1.</text>
</comment>
<dbReference type="Pfam" id="PF05153">
    <property type="entry name" value="MIOX"/>
    <property type="match status" value="1"/>
</dbReference>
<dbReference type="UniPathway" id="UPA00111">
    <property type="reaction ID" value="UER00527"/>
</dbReference>
<dbReference type="GO" id="GO:0005506">
    <property type="term" value="F:iron ion binding"/>
    <property type="evidence" value="ECO:0007669"/>
    <property type="project" value="InterPro"/>
</dbReference>
<dbReference type="InParanoid" id="A0A024GUD5"/>
<keyword evidence="13" id="KW-1185">Reference proteome</keyword>
<evidence type="ECO:0000256" key="3">
    <source>
        <dbReference type="ARBA" id="ARBA00005167"/>
    </source>
</evidence>
<dbReference type="SUPFAM" id="SSF55729">
    <property type="entry name" value="Acyl-CoA N-acyltransferases (Nat)"/>
    <property type="match status" value="1"/>
</dbReference>
<evidence type="ECO:0000256" key="6">
    <source>
        <dbReference type="ARBA" id="ARBA00022490"/>
    </source>
</evidence>
<sequence length="542" mass="62918">MDLSSFATLNASSNFFRSEFYSDKRTREFRQVLYTPTRRGCIGKIIFVIHGERQIAFVKSIYIDKEWRGRGLARVLFLLCLMTICEEKMVKELHLEAEEDELRFGKLVHLYECWGFGKANNAKVDYIYNDMECYRKVPMVLALTEAWRSRYSLLPLRDIRQKWFCMLVFKSSEGLHLVATENGQVEMSQAKSQECFWQIIFDDNGKLFLRSVYGKFLCVERDGRILADRSFNSTWETFEIVSMEDHEDATNQSTTKNQTDNFAEVRSSVALKNYHGGYLCIDGNNRNITCSLVPTMWLKNNSLELVCEPSEADAKFQSIDPEQQIHKFGQVQLENYHTQKGTKMSLSDAANALLILQHAQTPYQSWVFRYMVSLANMFREDGHPDWIQLVLFLRGFSLLFLNSTDEATENLKSISAKEWLLGVPREKFDVRVLSSTDNDSPESHDELSPLINDEYLYQVLLKSGNTLPEEALDIVRYWMGILSTSLPTRSKVHDHREILSALPTYNLCIEERIARLQPSEFETSMSYYLDLANKYLPAVLHW</sequence>
<dbReference type="PROSITE" id="PS51186">
    <property type="entry name" value="GNAT"/>
    <property type="match status" value="1"/>
</dbReference>
<dbReference type="SUPFAM" id="SSF50405">
    <property type="entry name" value="Actin-crosslinking proteins"/>
    <property type="match status" value="1"/>
</dbReference>
<keyword evidence="7" id="KW-0479">Metal-binding</keyword>
<dbReference type="Proteomes" id="UP000053237">
    <property type="component" value="Unassembled WGS sequence"/>
</dbReference>
<comment type="similarity">
    <text evidence="4">Belongs to the myo-inositol oxygenase family.</text>
</comment>
<evidence type="ECO:0000256" key="10">
    <source>
        <dbReference type="ARBA" id="ARBA00023203"/>
    </source>
</evidence>
<dbReference type="InterPro" id="IPR022768">
    <property type="entry name" value="Fascin-like_dom"/>
</dbReference>
<dbReference type="AlphaFoldDB" id="A0A024GUD5"/>
<comment type="subcellular location">
    <subcellularLocation>
        <location evidence="2">Cytoplasm</location>
    </subcellularLocation>
</comment>